<evidence type="ECO:0000256" key="6">
    <source>
        <dbReference type="ARBA" id="ARBA00023015"/>
    </source>
</evidence>
<dbReference type="PANTHER" id="PTHR46011:SF6">
    <property type="entry name" value="HIGH ZINC ACTIVATED NUCLEAR RECEPTOR PROTEIN"/>
    <property type="match status" value="1"/>
</dbReference>
<dbReference type="Pfam" id="PF00104">
    <property type="entry name" value="Hormone_recep"/>
    <property type="match status" value="1"/>
</dbReference>
<dbReference type="InterPro" id="IPR013088">
    <property type="entry name" value="Znf_NHR/GATA"/>
</dbReference>
<dbReference type="CDD" id="cd06960">
    <property type="entry name" value="NR_DBD_HNF4A"/>
    <property type="match status" value="1"/>
</dbReference>
<dbReference type="PROSITE" id="PS51030">
    <property type="entry name" value="NUCLEAR_REC_DBD_2"/>
    <property type="match status" value="1"/>
</dbReference>
<dbReference type="PANTHER" id="PTHR46011">
    <property type="entry name" value="NUCLEAR HORMONE RECEPTOR FAMILY MEMBER NHR-86-RELATED"/>
    <property type="match status" value="1"/>
</dbReference>
<evidence type="ECO:0000256" key="3">
    <source>
        <dbReference type="ARBA" id="ARBA00022723"/>
    </source>
</evidence>
<comment type="subcellular location">
    <subcellularLocation>
        <location evidence="1 11">Nucleus</location>
    </subcellularLocation>
</comment>
<comment type="similarity">
    <text evidence="2 11">Belongs to the nuclear hormone receptor family.</text>
</comment>
<dbReference type="GO" id="GO:0003700">
    <property type="term" value="F:DNA-binding transcription factor activity"/>
    <property type="evidence" value="ECO:0007669"/>
    <property type="project" value="InterPro"/>
</dbReference>
<reference evidence="14" key="1">
    <citation type="submission" date="2023-06" db="EMBL/GenBank/DDBJ databases">
        <authorList>
            <person name="Delattre M."/>
        </authorList>
    </citation>
    <scope>NUCLEOTIDE SEQUENCE</scope>
    <source>
        <strain evidence="14">AF72</strain>
    </source>
</reference>
<dbReference type="SUPFAM" id="SSF48508">
    <property type="entry name" value="Nuclear receptor ligand-binding domain"/>
    <property type="match status" value="1"/>
</dbReference>
<dbReference type="Proteomes" id="UP001177023">
    <property type="component" value="Unassembled WGS sequence"/>
</dbReference>
<protein>
    <submittedName>
        <fullName evidence="14">Uncharacterized protein</fullName>
    </submittedName>
</protein>
<dbReference type="PROSITE" id="PS51843">
    <property type="entry name" value="NR_LBD"/>
    <property type="match status" value="1"/>
</dbReference>
<gene>
    <name evidence="14" type="ORF">MSPICULIGERA_LOCUS21363</name>
</gene>
<evidence type="ECO:0000259" key="12">
    <source>
        <dbReference type="PROSITE" id="PS51030"/>
    </source>
</evidence>
<dbReference type="Gene3D" id="1.10.565.10">
    <property type="entry name" value="Retinoid X Receptor"/>
    <property type="match status" value="1"/>
</dbReference>
<evidence type="ECO:0000256" key="9">
    <source>
        <dbReference type="ARBA" id="ARBA00023170"/>
    </source>
</evidence>
<dbReference type="GO" id="GO:0000978">
    <property type="term" value="F:RNA polymerase II cis-regulatory region sequence-specific DNA binding"/>
    <property type="evidence" value="ECO:0007669"/>
    <property type="project" value="InterPro"/>
</dbReference>
<evidence type="ECO:0000256" key="2">
    <source>
        <dbReference type="ARBA" id="ARBA00005993"/>
    </source>
</evidence>
<keyword evidence="3 11" id="KW-0479">Metal-binding</keyword>
<evidence type="ECO:0000256" key="4">
    <source>
        <dbReference type="ARBA" id="ARBA00022771"/>
    </source>
</evidence>
<evidence type="ECO:0000256" key="1">
    <source>
        <dbReference type="ARBA" id="ARBA00004123"/>
    </source>
</evidence>
<comment type="caution">
    <text evidence="14">The sequence shown here is derived from an EMBL/GenBank/DDBJ whole genome shotgun (WGS) entry which is preliminary data.</text>
</comment>
<evidence type="ECO:0000256" key="5">
    <source>
        <dbReference type="ARBA" id="ARBA00022833"/>
    </source>
</evidence>
<dbReference type="PRINTS" id="PR00047">
    <property type="entry name" value="STROIDFINGER"/>
</dbReference>
<dbReference type="PROSITE" id="PS00031">
    <property type="entry name" value="NUCLEAR_REC_DBD_1"/>
    <property type="match status" value="1"/>
</dbReference>
<evidence type="ECO:0000259" key="13">
    <source>
        <dbReference type="PROSITE" id="PS51843"/>
    </source>
</evidence>
<organism evidence="14 15">
    <name type="scientific">Mesorhabditis spiculigera</name>
    <dbReference type="NCBI Taxonomy" id="96644"/>
    <lineage>
        <taxon>Eukaryota</taxon>
        <taxon>Metazoa</taxon>
        <taxon>Ecdysozoa</taxon>
        <taxon>Nematoda</taxon>
        <taxon>Chromadorea</taxon>
        <taxon>Rhabditida</taxon>
        <taxon>Rhabditina</taxon>
        <taxon>Rhabditomorpha</taxon>
        <taxon>Rhabditoidea</taxon>
        <taxon>Rhabditidae</taxon>
        <taxon>Mesorhabditinae</taxon>
        <taxon>Mesorhabditis</taxon>
    </lineage>
</organism>
<sequence>MAIPTKLCLTPFILDHLRRKRRASESEASSESDMSEPQTLLDVVGDQGLAPSHMPSEGEQKTCQICYDISDGLHFGCYSCRACAAFFRRTVTLKLDYICRAEAKCEIQKSGRNMCRACRFQKCISQGMQITAVQQTRDGIGKRKEKESAATQGYIPSTRQDNNPLALWGPPTTELHQPSAFKKPNVGDLLERPGSNEGYFYARTNEIFSNTAPVAPLGNMVISPPYSSFTPPLQMQMKILPKMHDGYLHFLSIRKATNSLVDNQSVQEMFEPKETLRMSNFESSKKVCQMEAHLVTSVVNNYFHPFATVDFEDKVLLFKNFFCYLSHVDRAYQSYRVFGDSPDDDRIIMPDGGFIKLSELEKYYENAESVKADPKEAATIFRPAMSYILNTIIAHMRRIELSDYEYLAIIALFLWQEGVPGLKQETIKTIFETHDQVFRDLHIYYQQQGFDGPTITSKTAQLMLIIPKMARSVTMIRENYELAELFNIFEVDVCCKSFKNAEYR</sequence>
<dbReference type="InterPro" id="IPR001628">
    <property type="entry name" value="Znf_hrmn_rcpt"/>
</dbReference>
<feature type="non-terminal residue" evidence="14">
    <location>
        <position position="504"/>
    </location>
</feature>
<evidence type="ECO:0000313" key="15">
    <source>
        <dbReference type="Proteomes" id="UP001177023"/>
    </source>
</evidence>
<evidence type="ECO:0000313" key="14">
    <source>
        <dbReference type="EMBL" id="CAJ0583275.1"/>
    </source>
</evidence>
<name>A0AA36DBL3_9BILA</name>
<keyword evidence="10 11" id="KW-0539">Nucleus</keyword>
<keyword evidence="15" id="KW-1185">Reference proteome</keyword>
<keyword evidence="8 11" id="KW-0804">Transcription</keyword>
<dbReference type="Gene3D" id="3.30.50.10">
    <property type="entry name" value="Erythroid Transcription Factor GATA-1, subunit A"/>
    <property type="match status" value="1"/>
</dbReference>
<dbReference type="SMART" id="SM00430">
    <property type="entry name" value="HOLI"/>
    <property type="match status" value="1"/>
</dbReference>
<dbReference type="SUPFAM" id="SSF57716">
    <property type="entry name" value="Glucocorticoid receptor-like (DNA-binding domain)"/>
    <property type="match status" value="1"/>
</dbReference>
<keyword evidence="9 11" id="KW-0675">Receptor</keyword>
<feature type="domain" description="NR LBD" evidence="13">
    <location>
        <begin position="242"/>
        <end position="502"/>
    </location>
</feature>
<dbReference type="GO" id="GO:0005634">
    <property type="term" value="C:nucleus"/>
    <property type="evidence" value="ECO:0007669"/>
    <property type="project" value="UniProtKB-SubCell"/>
</dbReference>
<dbReference type="InterPro" id="IPR035500">
    <property type="entry name" value="NHR-like_dom_sf"/>
</dbReference>
<evidence type="ECO:0000256" key="8">
    <source>
        <dbReference type="ARBA" id="ARBA00023163"/>
    </source>
</evidence>
<dbReference type="GO" id="GO:0008270">
    <property type="term" value="F:zinc ion binding"/>
    <property type="evidence" value="ECO:0007669"/>
    <property type="project" value="UniProtKB-KW"/>
</dbReference>
<accession>A0AA36DBL3</accession>
<keyword evidence="5 11" id="KW-0862">Zinc</keyword>
<feature type="domain" description="Nuclear receptor" evidence="12">
    <location>
        <begin position="60"/>
        <end position="135"/>
    </location>
</feature>
<proteinExistence type="inferred from homology"/>
<evidence type="ECO:0000256" key="11">
    <source>
        <dbReference type="RuleBase" id="RU004334"/>
    </source>
</evidence>
<dbReference type="Pfam" id="PF00105">
    <property type="entry name" value="zf-C4"/>
    <property type="match status" value="1"/>
</dbReference>
<dbReference type="EMBL" id="CATQJA010002665">
    <property type="protein sequence ID" value="CAJ0583275.1"/>
    <property type="molecule type" value="Genomic_DNA"/>
</dbReference>
<evidence type="ECO:0000256" key="10">
    <source>
        <dbReference type="ARBA" id="ARBA00023242"/>
    </source>
</evidence>
<dbReference type="InterPro" id="IPR049636">
    <property type="entry name" value="HNF4-like_DBD"/>
</dbReference>
<keyword evidence="6 11" id="KW-0805">Transcription regulation</keyword>
<keyword evidence="4 11" id="KW-0863">Zinc-finger</keyword>
<dbReference type="SMART" id="SM00399">
    <property type="entry name" value="ZnF_C4"/>
    <property type="match status" value="1"/>
</dbReference>
<dbReference type="InterPro" id="IPR000536">
    <property type="entry name" value="Nucl_hrmn_rcpt_lig-bd"/>
</dbReference>
<keyword evidence="7 11" id="KW-0238">DNA-binding</keyword>
<dbReference type="AlphaFoldDB" id="A0AA36DBL3"/>
<evidence type="ECO:0000256" key="7">
    <source>
        <dbReference type="ARBA" id="ARBA00023125"/>
    </source>
</evidence>